<dbReference type="Pfam" id="PF13557">
    <property type="entry name" value="Phenol_MetA_deg"/>
    <property type="match status" value="1"/>
</dbReference>
<evidence type="ECO:0008006" key="3">
    <source>
        <dbReference type="Google" id="ProtNLM"/>
    </source>
</evidence>
<accession>A0A0H2XXM4</accession>
<keyword evidence="1" id="KW-0732">Signal</keyword>
<proteinExistence type="predicted"/>
<sequence precursor="true">MMDNVNRMKLKRIARWIGLSLMVVASHYAGAVEVDPGDYEQYPIGATIGVLYYNYSATNAYYANGHRTSDFDLQSNVGIARLLHVFQLTDRLTIDPQVLLPFGHISSFGNAGALGSTNGVGDVILTAPLKFRLNEAKDVVAATVYVYAPTGSYDQNRGLNLGANRWSLDFQAAYVKHFSPQWALDLVGDAIWYGNNTSYGASGATLHQRMSYSAQAMVRYMPDLGTSLGIGITQLWGGETSVDGADNNDALRTTRLRITAAKFVTKADQVQIQLGTDLSVRNGPKNSVLAGLRYAHIF</sequence>
<reference evidence="2" key="1">
    <citation type="submission" date="2006-05" db="EMBL/GenBank/DDBJ databases">
        <title>Complete sequence of chromosome 2 of Burkholderia cenocepacia AU 1054.</title>
        <authorList>
            <consortium name="US DOE Joint Genome Institute"/>
            <person name="Copeland A."/>
            <person name="Lucas S."/>
            <person name="Lapidus A."/>
            <person name="Barry K."/>
            <person name="Detter J.C."/>
            <person name="Glavina del Rio T."/>
            <person name="Hammon N."/>
            <person name="Israni S."/>
            <person name="Dalin E."/>
            <person name="Tice H."/>
            <person name="Pitluck S."/>
            <person name="Chain P."/>
            <person name="Malfatti S."/>
            <person name="Shin M."/>
            <person name="Vergez L."/>
            <person name="Schmutz J."/>
            <person name="Larimer F."/>
            <person name="Land M."/>
            <person name="Hauser L."/>
            <person name="Kyrpides N."/>
            <person name="Lykidis A."/>
            <person name="LiPuma J.J."/>
            <person name="Konstantinidis K."/>
            <person name="Tiedje J.M."/>
            <person name="Richardson P."/>
        </authorList>
    </citation>
    <scope>NUCLEOTIDE SEQUENCE [LARGE SCALE GENOMIC DNA]</scope>
    <source>
        <strain evidence="2">AU 1054</strain>
    </source>
</reference>
<organism evidence="2">
    <name type="scientific">Burkholderia orbicola (strain AU 1054)</name>
    <dbReference type="NCBI Taxonomy" id="331271"/>
    <lineage>
        <taxon>Bacteria</taxon>
        <taxon>Pseudomonadati</taxon>
        <taxon>Pseudomonadota</taxon>
        <taxon>Betaproteobacteria</taxon>
        <taxon>Burkholderiales</taxon>
        <taxon>Burkholderiaceae</taxon>
        <taxon>Burkholderia</taxon>
        <taxon>Burkholderia cepacia complex</taxon>
        <taxon>Burkholderia orbicola</taxon>
    </lineage>
</organism>
<dbReference type="AlphaFoldDB" id="A0A0H2XXM4"/>
<name>A0A0H2XXM4_BURO1</name>
<dbReference type="HOGENOM" id="CLU_082643_0_0_4"/>
<gene>
    <name evidence="2" type="ordered locus">Bcen_4081</name>
</gene>
<evidence type="ECO:0000313" key="2">
    <source>
        <dbReference type="EMBL" id="ABF78970.1"/>
    </source>
</evidence>
<evidence type="ECO:0000256" key="1">
    <source>
        <dbReference type="SAM" id="SignalP"/>
    </source>
</evidence>
<protein>
    <recommendedName>
        <fullName evidence="3">Phenol degradation protein meta</fullName>
    </recommendedName>
</protein>
<dbReference type="InterPro" id="IPR025737">
    <property type="entry name" value="FApF"/>
</dbReference>
<feature type="signal peptide" evidence="1">
    <location>
        <begin position="1"/>
        <end position="31"/>
    </location>
</feature>
<feature type="chain" id="PRO_5002601987" description="Phenol degradation protein meta" evidence="1">
    <location>
        <begin position="32"/>
        <end position="298"/>
    </location>
</feature>
<dbReference type="EMBL" id="CP000379">
    <property type="protein sequence ID" value="ABF78970.1"/>
    <property type="molecule type" value="Genomic_DNA"/>
</dbReference>